<proteinExistence type="predicted"/>
<evidence type="ECO:0000313" key="1">
    <source>
        <dbReference type="EMBL" id="KAH7129749.1"/>
    </source>
</evidence>
<accession>A0A9P9E311</accession>
<organism evidence="1 2">
    <name type="scientific">Dactylonectria estremocensis</name>
    <dbReference type="NCBI Taxonomy" id="1079267"/>
    <lineage>
        <taxon>Eukaryota</taxon>
        <taxon>Fungi</taxon>
        <taxon>Dikarya</taxon>
        <taxon>Ascomycota</taxon>
        <taxon>Pezizomycotina</taxon>
        <taxon>Sordariomycetes</taxon>
        <taxon>Hypocreomycetidae</taxon>
        <taxon>Hypocreales</taxon>
        <taxon>Nectriaceae</taxon>
        <taxon>Dactylonectria</taxon>
    </lineage>
</organism>
<keyword evidence="2" id="KW-1185">Reference proteome</keyword>
<name>A0A9P9E311_9HYPO</name>
<reference evidence="1" key="1">
    <citation type="journal article" date="2021" name="Nat. Commun.">
        <title>Genetic determinants of endophytism in the Arabidopsis root mycobiome.</title>
        <authorList>
            <person name="Mesny F."/>
            <person name="Miyauchi S."/>
            <person name="Thiergart T."/>
            <person name="Pickel B."/>
            <person name="Atanasova L."/>
            <person name="Karlsson M."/>
            <person name="Huettel B."/>
            <person name="Barry K.W."/>
            <person name="Haridas S."/>
            <person name="Chen C."/>
            <person name="Bauer D."/>
            <person name="Andreopoulos W."/>
            <person name="Pangilinan J."/>
            <person name="LaButti K."/>
            <person name="Riley R."/>
            <person name="Lipzen A."/>
            <person name="Clum A."/>
            <person name="Drula E."/>
            <person name="Henrissat B."/>
            <person name="Kohler A."/>
            <person name="Grigoriev I.V."/>
            <person name="Martin F.M."/>
            <person name="Hacquard S."/>
        </authorList>
    </citation>
    <scope>NUCLEOTIDE SEQUENCE</scope>
    <source>
        <strain evidence="1">MPI-CAGE-AT-0021</strain>
    </source>
</reference>
<dbReference type="EMBL" id="JAGMUU010000020">
    <property type="protein sequence ID" value="KAH7129749.1"/>
    <property type="molecule type" value="Genomic_DNA"/>
</dbReference>
<comment type="caution">
    <text evidence="1">The sequence shown here is derived from an EMBL/GenBank/DDBJ whole genome shotgun (WGS) entry which is preliminary data.</text>
</comment>
<dbReference type="Proteomes" id="UP000717696">
    <property type="component" value="Unassembled WGS sequence"/>
</dbReference>
<dbReference type="AlphaFoldDB" id="A0A9P9E311"/>
<dbReference type="OrthoDB" id="5105787at2759"/>
<protein>
    <recommendedName>
        <fullName evidence="3">Transposase Tc1-like domain-containing protein</fullName>
    </recommendedName>
</protein>
<sequence>MLALNAGTSGRAVAREFATTHSTAQQIKHNFTTRHTVKNGNRKGPPEVLTKTERRPSIRMAMKERDITWDALVKRSAELSAPLLKRIWKSMGRAKTYTLKSKSKASLVLHLVP</sequence>
<evidence type="ECO:0000313" key="2">
    <source>
        <dbReference type="Proteomes" id="UP000717696"/>
    </source>
</evidence>
<gene>
    <name evidence="1" type="ORF">B0J13DRAFT_132092</name>
</gene>
<evidence type="ECO:0008006" key="3">
    <source>
        <dbReference type="Google" id="ProtNLM"/>
    </source>
</evidence>